<organism evidence="1 2">
    <name type="scientific">Daphnia galeata</name>
    <dbReference type="NCBI Taxonomy" id="27404"/>
    <lineage>
        <taxon>Eukaryota</taxon>
        <taxon>Metazoa</taxon>
        <taxon>Ecdysozoa</taxon>
        <taxon>Arthropoda</taxon>
        <taxon>Crustacea</taxon>
        <taxon>Branchiopoda</taxon>
        <taxon>Diplostraca</taxon>
        <taxon>Cladocera</taxon>
        <taxon>Anomopoda</taxon>
        <taxon>Daphniidae</taxon>
        <taxon>Daphnia</taxon>
    </lineage>
</organism>
<dbReference type="Proteomes" id="UP000789390">
    <property type="component" value="Unassembled WGS sequence"/>
</dbReference>
<evidence type="ECO:0000313" key="1">
    <source>
        <dbReference type="EMBL" id="CAH0099247.1"/>
    </source>
</evidence>
<proteinExistence type="predicted"/>
<name>A0A8J2RH61_9CRUS</name>
<sequence>MSLLIRIFKAMIRSVYDYGAVILTTIPKTRLDKLEQIQNQVLRSILGGIYPVKDRWDLLAYNYLLRLNGKPWNPAYETIHQLTKQMSTWKTKSTLAAILHLRQLDPTEKKLFRKPPSQTPDVEPLPPWKHFNIPSNYFPLVKNHARDSNHSNQLFNLLISNQHPNSLEIYTDGSVCKKTKTASCAFHIPKKKVGEAWLLETVQIVLTLSSMPSCKLYTT</sequence>
<reference evidence="1" key="1">
    <citation type="submission" date="2021-11" db="EMBL/GenBank/DDBJ databases">
        <authorList>
            <person name="Schell T."/>
        </authorList>
    </citation>
    <scope>NUCLEOTIDE SEQUENCE</scope>
    <source>
        <strain evidence="1">M5</strain>
    </source>
</reference>
<dbReference type="OrthoDB" id="6373033at2759"/>
<dbReference type="EMBL" id="CAKKLH010000015">
    <property type="protein sequence ID" value="CAH0099247.1"/>
    <property type="molecule type" value="Genomic_DNA"/>
</dbReference>
<keyword evidence="2" id="KW-1185">Reference proteome</keyword>
<accession>A0A8J2RH61</accession>
<evidence type="ECO:0008006" key="3">
    <source>
        <dbReference type="Google" id="ProtNLM"/>
    </source>
</evidence>
<gene>
    <name evidence="1" type="ORF">DGAL_LOCUS1361</name>
</gene>
<comment type="caution">
    <text evidence="1">The sequence shown here is derived from an EMBL/GenBank/DDBJ whole genome shotgun (WGS) entry which is preliminary data.</text>
</comment>
<protein>
    <recommendedName>
        <fullName evidence="3">RNase H type-1 domain-containing protein</fullName>
    </recommendedName>
</protein>
<evidence type="ECO:0000313" key="2">
    <source>
        <dbReference type="Proteomes" id="UP000789390"/>
    </source>
</evidence>
<dbReference type="AlphaFoldDB" id="A0A8J2RH61"/>